<proteinExistence type="predicted"/>
<dbReference type="GO" id="GO:0097347">
    <property type="term" value="C:TAM protein secretion complex"/>
    <property type="evidence" value="ECO:0007669"/>
    <property type="project" value="TreeGrafter"/>
</dbReference>
<dbReference type="GO" id="GO:0005886">
    <property type="term" value="C:plasma membrane"/>
    <property type="evidence" value="ECO:0007669"/>
    <property type="project" value="InterPro"/>
</dbReference>
<keyword evidence="7" id="KW-1185">Reference proteome</keyword>
<dbReference type="EMBL" id="CP003154">
    <property type="protein sequence ID" value="AFL73420.1"/>
    <property type="molecule type" value="Genomic_DNA"/>
</dbReference>
<evidence type="ECO:0000256" key="1">
    <source>
        <dbReference type="ARBA" id="ARBA00004167"/>
    </source>
</evidence>
<dbReference type="Proteomes" id="UP000006062">
    <property type="component" value="Chromosome"/>
</dbReference>
<name>I3Y8V2_THIV6</name>
<evidence type="ECO:0000256" key="4">
    <source>
        <dbReference type="ARBA" id="ARBA00023136"/>
    </source>
</evidence>
<dbReference type="GO" id="GO:0009306">
    <property type="term" value="P:protein secretion"/>
    <property type="evidence" value="ECO:0007669"/>
    <property type="project" value="InterPro"/>
</dbReference>
<comment type="subcellular location">
    <subcellularLocation>
        <location evidence="1">Membrane</location>
        <topology evidence="1">Single-pass membrane protein</topology>
    </subcellularLocation>
</comment>
<evidence type="ECO:0000256" key="2">
    <source>
        <dbReference type="ARBA" id="ARBA00022692"/>
    </source>
</evidence>
<dbReference type="HOGENOM" id="CLU_002202_0_0_6"/>
<organism evidence="6 7">
    <name type="scientific">Thiocystis violascens (strain ATCC 17096 / DSM 198 / 6111)</name>
    <name type="common">Chromatium violascens</name>
    <dbReference type="NCBI Taxonomy" id="765911"/>
    <lineage>
        <taxon>Bacteria</taxon>
        <taxon>Pseudomonadati</taxon>
        <taxon>Pseudomonadota</taxon>
        <taxon>Gammaproteobacteria</taxon>
        <taxon>Chromatiales</taxon>
        <taxon>Chromatiaceae</taxon>
        <taxon>Thiocystis</taxon>
    </lineage>
</organism>
<reference evidence="6 7" key="1">
    <citation type="submission" date="2012-06" db="EMBL/GenBank/DDBJ databases">
        <title>Complete sequence of Thiocystis violascens DSM 198.</title>
        <authorList>
            <consortium name="US DOE Joint Genome Institute"/>
            <person name="Lucas S."/>
            <person name="Han J."/>
            <person name="Lapidus A."/>
            <person name="Cheng J.-F."/>
            <person name="Goodwin L."/>
            <person name="Pitluck S."/>
            <person name="Peters L."/>
            <person name="Ovchinnikova G."/>
            <person name="Teshima H."/>
            <person name="Detter J.C."/>
            <person name="Han C."/>
            <person name="Tapia R."/>
            <person name="Land M."/>
            <person name="Hauser L."/>
            <person name="Kyrpides N."/>
            <person name="Ivanova N."/>
            <person name="Pagani I."/>
            <person name="Vogl K."/>
            <person name="Liu Z."/>
            <person name="Frigaard N.-U."/>
            <person name="Bryant D."/>
            <person name="Woyke T."/>
        </authorList>
    </citation>
    <scope>NUCLEOTIDE SEQUENCE [LARGE SCALE GENOMIC DNA]</scope>
    <source>
        <strain evidence="7">ATCC 17096 / DSM 198 / 6111</strain>
    </source>
</reference>
<dbReference type="RefSeq" id="WP_014777895.1">
    <property type="nucleotide sequence ID" value="NC_018012.1"/>
</dbReference>
<protein>
    <recommendedName>
        <fullName evidence="5">Translocation and assembly module TamB C-terminal domain-containing protein</fullName>
    </recommendedName>
</protein>
<evidence type="ECO:0000256" key="3">
    <source>
        <dbReference type="ARBA" id="ARBA00022989"/>
    </source>
</evidence>
<keyword evidence="4" id="KW-0472">Membrane</keyword>
<dbReference type="eggNOG" id="COG2911">
    <property type="taxonomic scope" value="Bacteria"/>
</dbReference>
<evidence type="ECO:0000259" key="5">
    <source>
        <dbReference type="Pfam" id="PF04357"/>
    </source>
</evidence>
<dbReference type="InterPro" id="IPR007452">
    <property type="entry name" value="TamB_C"/>
</dbReference>
<evidence type="ECO:0000313" key="7">
    <source>
        <dbReference type="Proteomes" id="UP000006062"/>
    </source>
</evidence>
<dbReference type="AlphaFoldDB" id="I3Y8V2"/>
<keyword evidence="2" id="KW-0812">Transmembrane</keyword>
<dbReference type="KEGG" id="tvi:Thivi_1412"/>
<dbReference type="STRING" id="765911.Thivi_1412"/>
<dbReference type="PANTHER" id="PTHR36985:SF1">
    <property type="entry name" value="TRANSLOCATION AND ASSEMBLY MODULE SUBUNIT TAMB"/>
    <property type="match status" value="1"/>
</dbReference>
<dbReference type="PANTHER" id="PTHR36985">
    <property type="entry name" value="TRANSLOCATION AND ASSEMBLY MODULE SUBUNIT TAMB"/>
    <property type="match status" value="1"/>
</dbReference>
<accession>I3Y8V2</accession>
<sequence>MTQAMIRAISRQLLVALLLPLALVGLILLAANTRAGQGLIVWAIEQASDGRIRIEGLSGTLPGAPRLARLDWRDADGSWLRIEDAAIDLDLWGLTHRELVIDALTARTVHLTRLPQSGGTDSEPLSLPLSVRLRRLTLDRLDLDATLLGLPLAFSVAGNVVARAPGSAETGGWEAALELTVPDGTDHYQLTGQTTNGQVRLHLRLSESPNGQLARLANRAGLGALAALGGMTFDGTLAGTHEAMTLDAALAVGSLVLNAAGSLNPTLGAATQLHLAASAPALTLSPGSLPDLETPLAWRQAAVTADLHGPWHALQGSAQIRLEGLTTGDVTLERLTASAVGETDRLRLDALVEGLKTPVDLPPGIAADPLRIAGELAYDDPDWPFQLSLRHPLLDLDAMGLARQPSEDIDWNMTLPDLAALVPGWSGEVRAQGRLTGGLSAPVLTAVMTTTDMAVQMAPITLNGAADLGRGRLTGHLHARLSDPWVALDLTGDWAGQPVSIAISAGRTPNAGLRLSLGDSRWGSVAIGGDLELPPGAAQPQGALRLNAERLADLVPLLQPWTGTSLAGRLAVNLTLPPAGAAEIMAKGADLLLPGTVRMRTLDLDGRVTDPGRAAEIRARLRLEGLSWEGPNGVSNGVLTATAQGSALNPALTLDTDLTTPAGRIVLETSGRFDLPARRLAFQRLDARVRDESIRLLAPAVLDLRAGIAVDRLRLGLRKGSIEIAGRATPKLDLRAKMTALPLELLSLAIPEYPLTGVLSGETQLAGTPDAPLGSLRIQTKGLRLNTLAGRSLPPAGLKADIDLEPTGTRLAIQAEAGTDNRLSLRGRLAGRRPLAPDALDLRATGQLNLNLLDPLLTGGGRQASGRVTLDAAIAGTPADPRLNGTLQLSDAAVWDRTLGLALTRISGTLRLSGDTLRIERLAGTAGTGSVTLNGSLGLLAPGVPMELTLVARAARPIQSDLLDAQGDADLTLRGNLTDGLKIAGAVRLSRAEIRLPERLPANIATLRVRERGAPVTAPERPSGLSGAAAIGLDLAISAPRNITLRGRGIDAELGGSARLGGTVAAPLVSGGLDLLRGQYELVGQNLRFNRGRIDFDGAAGFDPSLDLESRAVADGGTAILSVLGRASAPRIVLRGEPDMPDGEILSRLLFGVAGGRLSAVQAARLGIATASLAGIAVDGPDLLERARARLGLDRLTLGTDEQGRASLEGGRQLSEGVYLGVRQNARAGKSQGVLRIEVTPNLRLEADVGAAGGTRAGAVYEIEY</sequence>
<keyword evidence="3" id="KW-1133">Transmembrane helix</keyword>
<dbReference type="Pfam" id="PF04357">
    <property type="entry name" value="TamB"/>
    <property type="match status" value="1"/>
</dbReference>
<evidence type="ECO:0000313" key="6">
    <source>
        <dbReference type="EMBL" id="AFL73420.1"/>
    </source>
</evidence>
<gene>
    <name evidence="6" type="ordered locus">Thivi_1412</name>
</gene>
<feature type="domain" description="Translocation and assembly module TamB C-terminal" evidence="5">
    <location>
        <begin position="924"/>
        <end position="1265"/>
    </location>
</feature>